<feature type="compositionally biased region" description="Basic and acidic residues" evidence="1">
    <location>
        <begin position="184"/>
        <end position="194"/>
    </location>
</feature>
<dbReference type="InterPro" id="IPR005297">
    <property type="entry name" value="Lipoprotein_repeat"/>
</dbReference>
<dbReference type="Pfam" id="PF03640">
    <property type="entry name" value="Lipoprotein_15"/>
    <property type="match status" value="4"/>
</dbReference>
<keyword evidence="4" id="KW-1185">Reference proteome</keyword>
<feature type="chain" id="PRO_5045718574" description="Lipoprotein" evidence="2">
    <location>
        <begin position="19"/>
        <end position="352"/>
    </location>
</feature>
<dbReference type="InterPro" id="IPR047910">
    <property type="entry name" value="SCO0930-like"/>
</dbReference>
<feature type="compositionally biased region" description="Low complexity" evidence="1">
    <location>
        <begin position="60"/>
        <end position="76"/>
    </location>
</feature>
<feature type="region of interest" description="Disordered" evidence="1">
    <location>
        <begin position="54"/>
        <end position="84"/>
    </location>
</feature>
<evidence type="ECO:0000313" key="3">
    <source>
        <dbReference type="EMBL" id="MBW5486877.1"/>
    </source>
</evidence>
<feature type="compositionally biased region" description="Low complexity" evidence="1">
    <location>
        <begin position="204"/>
        <end position="214"/>
    </location>
</feature>
<name>A0ABS6ZGJ5_9ACTN</name>
<organism evidence="3 4">
    <name type="scientific">Streptomyces bambusae</name>
    <dbReference type="NCBI Taxonomy" id="1550616"/>
    <lineage>
        <taxon>Bacteria</taxon>
        <taxon>Bacillati</taxon>
        <taxon>Actinomycetota</taxon>
        <taxon>Actinomycetes</taxon>
        <taxon>Kitasatosporales</taxon>
        <taxon>Streptomycetaceae</taxon>
        <taxon>Streptomyces</taxon>
    </lineage>
</organism>
<reference evidence="3 4" key="1">
    <citation type="submission" date="2019-12" db="EMBL/GenBank/DDBJ databases">
        <title>Genome sequence of Streptomyces bambusae.</title>
        <authorList>
            <person name="Bansal K."/>
            <person name="Choksket S."/>
            <person name="Korpole S."/>
            <person name="Patil P.B."/>
        </authorList>
    </citation>
    <scope>NUCLEOTIDE SEQUENCE [LARGE SCALE GENOMIC DNA]</scope>
    <source>
        <strain evidence="3 4">SK60</strain>
    </source>
</reference>
<gene>
    <name evidence="3" type="ORF">GPJ59_34850</name>
</gene>
<evidence type="ECO:0000256" key="2">
    <source>
        <dbReference type="SAM" id="SignalP"/>
    </source>
</evidence>
<sequence length="352" mass="34848">MFTAAAAAVLLLTTGCMGGEESRTSPAGNSVKPAGGADSGKGYGSGYGSGYGEAGGSGSGDAPAGGAARTGPAGRLTARDVPDLGPVVTDAAGLTLYRFDKDTDRPPAPTCAGDCAKAWPPVPAGDASATGAVDGGLLGEVVRSDGTRQLTLSGWPVYRYAKDTKPGEAKGEGVGGTWHAFAPDGRKAVDKKGGTEAGGGSGTDPGKAGTESGSGETGGAGTGGNQGGGGEKASPGLSVVRNPRLGGILTDAAGMTLYRFDKDSAWPMRIGCVGACLDTWKPAEPVDKANVSGVSPGLVGTVKRPDGSLQLTIDCWPVYRFTGDKKPGDTTGHGKQGLWWAVTDTGKKASAA</sequence>
<evidence type="ECO:0008006" key="5">
    <source>
        <dbReference type="Google" id="ProtNLM"/>
    </source>
</evidence>
<feature type="region of interest" description="Disordered" evidence="1">
    <location>
        <begin position="166"/>
        <end position="238"/>
    </location>
</feature>
<evidence type="ECO:0000256" key="1">
    <source>
        <dbReference type="SAM" id="MobiDB-lite"/>
    </source>
</evidence>
<feature type="signal peptide" evidence="2">
    <location>
        <begin position="1"/>
        <end position="18"/>
    </location>
</feature>
<evidence type="ECO:0000313" key="4">
    <source>
        <dbReference type="Proteomes" id="UP000812013"/>
    </source>
</evidence>
<accession>A0ABS6ZGJ5</accession>
<comment type="caution">
    <text evidence="3">The sequence shown here is derived from an EMBL/GenBank/DDBJ whole genome shotgun (WGS) entry which is preliminary data.</text>
</comment>
<dbReference type="Proteomes" id="UP000812013">
    <property type="component" value="Unassembled WGS sequence"/>
</dbReference>
<protein>
    <recommendedName>
        <fullName evidence="5">Lipoprotein</fullName>
    </recommendedName>
</protein>
<proteinExistence type="predicted"/>
<dbReference type="PANTHER" id="PTHR39335">
    <property type="entry name" value="BLL4220 PROTEIN"/>
    <property type="match status" value="1"/>
</dbReference>
<feature type="region of interest" description="Disordered" evidence="1">
    <location>
        <begin position="19"/>
        <end position="39"/>
    </location>
</feature>
<keyword evidence="2" id="KW-0732">Signal</keyword>
<dbReference type="EMBL" id="WTFF01000512">
    <property type="protein sequence ID" value="MBW5486877.1"/>
    <property type="molecule type" value="Genomic_DNA"/>
</dbReference>
<dbReference type="NCBIfam" id="NF040526">
    <property type="entry name" value="SCO0930_lipo"/>
    <property type="match status" value="1"/>
</dbReference>
<feature type="compositionally biased region" description="Gly residues" evidence="1">
    <location>
        <begin position="215"/>
        <end position="231"/>
    </location>
</feature>
<dbReference type="PANTHER" id="PTHR39335:SF1">
    <property type="entry name" value="BLL4220 PROTEIN"/>
    <property type="match status" value="1"/>
</dbReference>